<evidence type="ECO:0000313" key="5">
    <source>
        <dbReference type="Proteomes" id="UP000276776"/>
    </source>
</evidence>
<name>A0A0N5D338_THECL</name>
<dbReference type="InterPro" id="IPR002172">
    <property type="entry name" value="LDrepeatLR_classA_rpt"/>
</dbReference>
<accession>A0A0N5D338</accession>
<feature type="disulfide bond" evidence="2">
    <location>
        <begin position="33"/>
        <end position="48"/>
    </location>
</feature>
<keyword evidence="1 2" id="KW-1015">Disulfide bond</keyword>
<evidence type="ECO:0000313" key="4">
    <source>
        <dbReference type="EMBL" id="VDN04759.1"/>
    </source>
</evidence>
<dbReference type="SMART" id="SM00192">
    <property type="entry name" value="LDLa"/>
    <property type="match status" value="1"/>
</dbReference>
<gene>
    <name evidence="4" type="ORF">TCLT_LOCUS7315</name>
</gene>
<dbReference type="Pfam" id="PF00057">
    <property type="entry name" value="Ldl_recept_a"/>
    <property type="match status" value="1"/>
</dbReference>
<reference evidence="6" key="1">
    <citation type="submission" date="2017-02" db="UniProtKB">
        <authorList>
            <consortium name="WormBaseParasite"/>
        </authorList>
    </citation>
    <scope>IDENTIFICATION</scope>
</reference>
<feature type="transmembrane region" description="Helical" evidence="3">
    <location>
        <begin position="86"/>
        <end position="106"/>
    </location>
</feature>
<dbReference type="PROSITE" id="PS01209">
    <property type="entry name" value="LDLRA_1"/>
    <property type="match status" value="1"/>
</dbReference>
<evidence type="ECO:0000256" key="2">
    <source>
        <dbReference type="PROSITE-ProRule" id="PRU00124"/>
    </source>
</evidence>
<evidence type="ECO:0000256" key="3">
    <source>
        <dbReference type="SAM" id="Phobius"/>
    </source>
</evidence>
<proteinExistence type="predicted"/>
<dbReference type="Gene3D" id="4.10.400.10">
    <property type="entry name" value="Low-density Lipoprotein Receptor"/>
    <property type="match status" value="1"/>
</dbReference>
<dbReference type="WBParaSite" id="TCLT_0000732601-mRNA-1">
    <property type="protein sequence ID" value="TCLT_0000732601-mRNA-1"/>
    <property type="gene ID" value="TCLT_0000732601"/>
</dbReference>
<keyword evidence="3" id="KW-0472">Membrane</keyword>
<organism evidence="6">
    <name type="scientific">Thelazia callipaeda</name>
    <name type="common">Oriental eyeworm</name>
    <name type="synonym">Parasitic nematode</name>
    <dbReference type="NCBI Taxonomy" id="103827"/>
    <lineage>
        <taxon>Eukaryota</taxon>
        <taxon>Metazoa</taxon>
        <taxon>Ecdysozoa</taxon>
        <taxon>Nematoda</taxon>
        <taxon>Chromadorea</taxon>
        <taxon>Rhabditida</taxon>
        <taxon>Spirurina</taxon>
        <taxon>Spiruromorpha</taxon>
        <taxon>Thelazioidea</taxon>
        <taxon>Thelaziidae</taxon>
        <taxon>Thelazia</taxon>
    </lineage>
</organism>
<comment type="caution">
    <text evidence="2">Lacks conserved residue(s) required for the propagation of feature annotation.</text>
</comment>
<keyword evidence="3" id="KW-0812">Transmembrane</keyword>
<evidence type="ECO:0000256" key="1">
    <source>
        <dbReference type="ARBA" id="ARBA00023157"/>
    </source>
</evidence>
<reference evidence="4 5" key="2">
    <citation type="submission" date="2018-11" db="EMBL/GenBank/DDBJ databases">
        <authorList>
            <consortium name="Pathogen Informatics"/>
        </authorList>
    </citation>
    <scope>NUCLEOTIDE SEQUENCE [LARGE SCALE GENOMIC DNA]</scope>
</reference>
<sequence>MLPLPASGQIISCKSAWQWTCNNGECIAQYDLCNGIRQCSDGSDEIDCEHRDWHNTVSEEEIKSTVQSVTSVDKINPISPSVHFNFQWIFALASVFFIVLLLIIVIRRRRQQSLSRNNRAYGIQRSLHLGVNSGDEEDDLLISSLYS</sequence>
<feature type="disulfide bond" evidence="2">
    <location>
        <begin position="21"/>
        <end position="39"/>
    </location>
</feature>
<keyword evidence="3" id="KW-1133">Transmembrane helix</keyword>
<dbReference type="InterPro" id="IPR036055">
    <property type="entry name" value="LDL_receptor-like_sf"/>
</dbReference>
<dbReference type="PROSITE" id="PS50068">
    <property type="entry name" value="LDLRA_2"/>
    <property type="match status" value="1"/>
</dbReference>
<dbReference type="OrthoDB" id="6076617at2759"/>
<dbReference type="OMA" id="AQYDLCN"/>
<protein>
    <submittedName>
        <fullName evidence="6">Low-density lipoprotein receptor domain class A</fullName>
    </submittedName>
</protein>
<evidence type="ECO:0000313" key="6">
    <source>
        <dbReference type="WBParaSite" id="TCLT_0000732601-mRNA-1"/>
    </source>
</evidence>
<dbReference type="CDD" id="cd00112">
    <property type="entry name" value="LDLa"/>
    <property type="match status" value="1"/>
</dbReference>
<dbReference type="SUPFAM" id="SSF57424">
    <property type="entry name" value="LDL receptor-like module"/>
    <property type="match status" value="1"/>
</dbReference>
<keyword evidence="5" id="KW-1185">Reference proteome</keyword>
<dbReference type="AlphaFoldDB" id="A0A0N5D338"/>
<dbReference type="Proteomes" id="UP000276776">
    <property type="component" value="Unassembled WGS sequence"/>
</dbReference>
<dbReference type="EMBL" id="UYYF01004495">
    <property type="protein sequence ID" value="VDN04759.1"/>
    <property type="molecule type" value="Genomic_DNA"/>
</dbReference>
<dbReference type="InterPro" id="IPR023415">
    <property type="entry name" value="LDLR_class-A_CS"/>
</dbReference>